<dbReference type="Proteomes" id="UP000256964">
    <property type="component" value="Unassembled WGS sequence"/>
</dbReference>
<feature type="transmembrane region" description="Helical" evidence="8">
    <location>
        <begin position="187"/>
        <end position="208"/>
    </location>
</feature>
<dbReference type="PANTHER" id="PTHR47797">
    <property type="entry name" value="DEHYDROGENASE, PUTATIVE (AFU_ORTHOLOGUE AFUA_8G05805)-RELATED"/>
    <property type="match status" value="1"/>
</dbReference>
<evidence type="ECO:0000256" key="4">
    <source>
        <dbReference type="ARBA" id="ARBA00022982"/>
    </source>
</evidence>
<dbReference type="PROSITE" id="PS50939">
    <property type="entry name" value="CYTOCHROME_B561"/>
    <property type="match status" value="1"/>
</dbReference>
<evidence type="ECO:0000313" key="11">
    <source>
        <dbReference type="Proteomes" id="UP000256964"/>
    </source>
</evidence>
<protein>
    <recommendedName>
        <fullName evidence="9">Cytochrome b561 domain-containing protein</fullName>
    </recommendedName>
</protein>
<evidence type="ECO:0000313" key="10">
    <source>
        <dbReference type="EMBL" id="RDX48387.1"/>
    </source>
</evidence>
<evidence type="ECO:0000256" key="3">
    <source>
        <dbReference type="ARBA" id="ARBA00022692"/>
    </source>
</evidence>
<feature type="compositionally biased region" description="Low complexity" evidence="7">
    <location>
        <begin position="107"/>
        <end position="126"/>
    </location>
</feature>
<comment type="subcellular location">
    <subcellularLocation>
        <location evidence="1">Membrane</location>
    </subcellularLocation>
</comment>
<dbReference type="InterPro" id="IPR006593">
    <property type="entry name" value="Cyt_b561/ferric_Rdtase_TM"/>
</dbReference>
<reference evidence="10 11" key="1">
    <citation type="journal article" date="2018" name="Biotechnol. Biofuels">
        <title>Integrative visual omics of the white-rot fungus Polyporus brumalis exposes the biotechnological potential of its oxidative enzymes for delignifying raw plant biomass.</title>
        <authorList>
            <person name="Miyauchi S."/>
            <person name="Rancon A."/>
            <person name="Drula E."/>
            <person name="Hage H."/>
            <person name="Chaduli D."/>
            <person name="Favel A."/>
            <person name="Grisel S."/>
            <person name="Henrissat B."/>
            <person name="Herpoel-Gimbert I."/>
            <person name="Ruiz-Duenas F.J."/>
            <person name="Chevret D."/>
            <person name="Hainaut M."/>
            <person name="Lin J."/>
            <person name="Wang M."/>
            <person name="Pangilinan J."/>
            <person name="Lipzen A."/>
            <person name="Lesage-Meessen L."/>
            <person name="Navarro D."/>
            <person name="Riley R."/>
            <person name="Grigoriev I.V."/>
            <person name="Zhou S."/>
            <person name="Raouche S."/>
            <person name="Rosso M.N."/>
        </authorList>
    </citation>
    <scope>NUCLEOTIDE SEQUENCE [LARGE SCALE GENOMIC DNA]</scope>
    <source>
        <strain evidence="10 11">BRFM 1820</strain>
    </source>
</reference>
<feature type="region of interest" description="Disordered" evidence="7">
    <location>
        <begin position="24"/>
        <end position="45"/>
    </location>
</feature>
<keyword evidence="11" id="KW-1185">Reference proteome</keyword>
<keyword evidence="2" id="KW-0813">Transport</keyword>
<dbReference type="PANTHER" id="PTHR47797:SF3">
    <property type="entry name" value="CYTOCHROME B561 DOMAIN-CONTAINING PROTEIN"/>
    <property type="match status" value="1"/>
</dbReference>
<keyword evidence="5 8" id="KW-1133">Transmembrane helix</keyword>
<dbReference type="AlphaFoldDB" id="A0A371D772"/>
<evidence type="ECO:0000256" key="1">
    <source>
        <dbReference type="ARBA" id="ARBA00004370"/>
    </source>
</evidence>
<dbReference type="EMBL" id="KZ857412">
    <property type="protein sequence ID" value="RDX48387.1"/>
    <property type="molecule type" value="Genomic_DNA"/>
</dbReference>
<feature type="transmembrane region" description="Helical" evidence="8">
    <location>
        <begin position="153"/>
        <end position="175"/>
    </location>
</feature>
<keyword evidence="6 8" id="KW-0472">Membrane</keyword>
<evidence type="ECO:0000256" key="2">
    <source>
        <dbReference type="ARBA" id="ARBA00022448"/>
    </source>
</evidence>
<dbReference type="SMART" id="SM00665">
    <property type="entry name" value="B561"/>
    <property type="match status" value="1"/>
</dbReference>
<keyword evidence="3 8" id="KW-0812">Transmembrane</keyword>
<dbReference type="Gene3D" id="1.20.120.1770">
    <property type="match status" value="1"/>
</dbReference>
<dbReference type="Pfam" id="PF03188">
    <property type="entry name" value="Cytochrom_B561"/>
    <property type="match status" value="1"/>
</dbReference>
<dbReference type="STRING" id="139420.A0A371D772"/>
<gene>
    <name evidence="10" type="ORF">OH76DRAFT_1404980</name>
</gene>
<feature type="region of interest" description="Disordered" evidence="7">
    <location>
        <begin position="102"/>
        <end position="143"/>
    </location>
</feature>
<proteinExistence type="predicted"/>
<evidence type="ECO:0000256" key="8">
    <source>
        <dbReference type="SAM" id="Phobius"/>
    </source>
</evidence>
<evidence type="ECO:0000256" key="7">
    <source>
        <dbReference type="SAM" id="MobiDB-lite"/>
    </source>
</evidence>
<dbReference type="CDD" id="cd08760">
    <property type="entry name" value="Cyt_b561_FRRS1_like"/>
    <property type="match status" value="1"/>
</dbReference>
<sequence length="376" mass="39619">MANSPMVILWQTANGTTMLSQREASSRVEPLPVTHPPRLASVPPRANISPSVPPILVFDIPKNNDTVQSLIWAFGVTPPDASPDAQIEQHLDAGTLSLDLTKELDEGSGSPSSSIASSQLGATSATPTPPPPTPSQSSPSSALNGASQANSLLVVHAALSAAGFLILLPMGSLVARWSRIFTSKWFIAHWFINVVLGIPFICVGWALGPLAVAQQGREHIVTVHQICGVILFVLYIIQVALGTLIHVRRPKHGRAHPPRNVVHVVLGLALFGLSIYETVNGIDRDPAVGSVSQTVVVAICIGWAAVSAPNPRSGNLGESHIPIADMLSPYTGLWRDVQYRPPLSPEAICTGASGLARSVKRAPATSNNSPGCSLVQ</sequence>
<name>A0A371D772_9APHY</name>
<feature type="domain" description="Cytochrome b561" evidence="9">
    <location>
        <begin position="116"/>
        <end position="317"/>
    </location>
</feature>
<accession>A0A371D772</accession>
<evidence type="ECO:0000259" key="9">
    <source>
        <dbReference type="PROSITE" id="PS50939"/>
    </source>
</evidence>
<feature type="transmembrane region" description="Helical" evidence="8">
    <location>
        <begin position="220"/>
        <end position="247"/>
    </location>
</feature>
<dbReference type="SUPFAM" id="SSF49344">
    <property type="entry name" value="CBD9-like"/>
    <property type="match status" value="1"/>
</dbReference>
<dbReference type="OrthoDB" id="366214at2759"/>
<organism evidence="10 11">
    <name type="scientific">Lentinus brumalis</name>
    <dbReference type="NCBI Taxonomy" id="2498619"/>
    <lineage>
        <taxon>Eukaryota</taxon>
        <taxon>Fungi</taxon>
        <taxon>Dikarya</taxon>
        <taxon>Basidiomycota</taxon>
        <taxon>Agaricomycotina</taxon>
        <taxon>Agaricomycetes</taxon>
        <taxon>Polyporales</taxon>
        <taxon>Polyporaceae</taxon>
        <taxon>Lentinus</taxon>
    </lineage>
</organism>
<dbReference type="Gene3D" id="2.60.40.1210">
    <property type="entry name" value="Cellobiose dehydrogenase, cytochrome domain"/>
    <property type="match status" value="1"/>
</dbReference>
<keyword evidence="4" id="KW-0249">Electron transport</keyword>
<evidence type="ECO:0000256" key="6">
    <source>
        <dbReference type="ARBA" id="ARBA00023136"/>
    </source>
</evidence>
<evidence type="ECO:0000256" key="5">
    <source>
        <dbReference type="ARBA" id="ARBA00022989"/>
    </source>
</evidence>
<dbReference type="GO" id="GO:0016020">
    <property type="term" value="C:membrane"/>
    <property type="evidence" value="ECO:0007669"/>
    <property type="project" value="UniProtKB-SubCell"/>
</dbReference>